<feature type="transmembrane region" description="Helical" evidence="5">
    <location>
        <begin position="181"/>
        <end position="204"/>
    </location>
</feature>
<evidence type="ECO:0000256" key="2">
    <source>
        <dbReference type="ARBA" id="ARBA00022692"/>
    </source>
</evidence>
<dbReference type="Pfam" id="PF00909">
    <property type="entry name" value="Ammonium_transp"/>
    <property type="match status" value="1"/>
</dbReference>
<dbReference type="EMBL" id="BAABAE010000003">
    <property type="protein sequence ID" value="GAA3745993.1"/>
    <property type="molecule type" value="Genomic_DNA"/>
</dbReference>
<dbReference type="InterPro" id="IPR024041">
    <property type="entry name" value="NH4_transpt_AmtB-like_dom"/>
</dbReference>
<feature type="transmembrane region" description="Helical" evidence="5">
    <location>
        <begin position="36"/>
        <end position="54"/>
    </location>
</feature>
<dbReference type="RefSeq" id="WP_344756594.1">
    <property type="nucleotide sequence ID" value="NZ_BAABAE010000003.1"/>
</dbReference>
<feature type="transmembrane region" description="Helical" evidence="5">
    <location>
        <begin position="216"/>
        <end position="235"/>
    </location>
</feature>
<evidence type="ECO:0000259" key="6">
    <source>
        <dbReference type="Pfam" id="PF00909"/>
    </source>
</evidence>
<keyword evidence="2 5" id="KW-0812">Transmembrane</keyword>
<name>A0ABP7FRY1_9MICO</name>
<feature type="transmembrane region" description="Helical" evidence="5">
    <location>
        <begin position="241"/>
        <end position="261"/>
    </location>
</feature>
<feature type="transmembrane region" description="Helical" evidence="5">
    <location>
        <begin position="91"/>
        <end position="113"/>
    </location>
</feature>
<keyword evidence="4 5" id="KW-0472">Membrane</keyword>
<comment type="subcellular location">
    <subcellularLocation>
        <location evidence="1">Membrane</location>
        <topology evidence="1">Multi-pass membrane protein</topology>
    </subcellularLocation>
</comment>
<evidence type="ECO:0000256" key="3">
    <source>
        <dbReference type="ARBA" id="ARBA00022989"/>
    </source>
</evidence>
<dbReference type="Proteomes" id="UP001501004">
    <property type="component" value="Unassembled WGS sequence"/>
</dbReference>
<feature type="transmembrane region" description="Helical" evidence="5">
    <location>
        <begin position="301"/>
        <end position="322"/>
    </location>
</feature>
<protein>
    <submittedName>
        <fullName evidence="7">Ammonium transporter</fullName>
    </submittedName>
</protein>
<feature type="transmembrane region" description="Helical" evidence="5">
    <location>
        <begin position="125"/>
        <end position="144"/>
    </location>
</feature>
<feature type="transmembrane region" description="Helical" evidence="5">
    <location>
        <begin position="156"/>
        <end position="175"/>
    </location>
</feature>
<feature type="transmembrane region" description="Helical" evidence="5">
    <location>
        <begin position="60"/>
        <end position="79"/>
    </location>
</feature>
<evidence type="ECO:0000256" key="4">
    <source>
        <dbReference type="ARBA" id="ARBA00023136"/>
    </source>
</evidence>
<dbReference type="SUPFAM" id="SSF111352">
    <property type="entry name" value="Ammonium transporter"/>
    <property type="match status" value="1"/>
</dbReference>
<keyword evidence="3 5" id="KW-1133">Transmembrane helix</keyword>
<gene>
    <name evidence="7" type="ORF">GCM10022239_21970</name>
</gene>
<keyword evidence="8" id="KW-1185">Reference proteome</keyword>
<evidence type="ECO:0000313" key="7">
    <source>
        <dbReference type="EMBL" id="GAA3745993.1"/>
    </source>
</evidence>
<evidence type="ECO:0000256" key="1">
    <source>
        <dbReference type="ARBA" id="ARBA00004141"/>
    </source>
</evidence>
<reference evidence="8" key="1">
    <citation type="journal article" date="2019" name="Int. J. Syst. Evol. Microbiol.">
        <title>The Global Catalogue of Microorganisms (GCM) 10K type strain sequencing project: providing services to taxonomists for standard genome sequencing and annotation.</title>
        <authorList>
            <consortium name="The Broad Institute Genomics Platform"/>
            <consortium name="The Broad Institute Genome Sequencing Center for Infectious Disease"/>
            <person name="Wu L."/>
            <person name="Ma J."/>
        </authorList>
    </citation>
    <scope>NUCLEOTIDE SEQUENCE [LARGE SCALE GENOMIC DNA]</scope>
    <source>
        <strain evidence="8">JCM 16949</strain>
    </source>
</reference>
<feature type="transmembrane region" description="Helical" evidence="5">
    <location>
        <begin position="6"/>
        <end position="24"/>
    </location>
</feature>
<evidence type="ECO:0000313" key="8">
    <source>
        <dbReference type="Proteomes" id="UP001501004"/>
    </source>
</evidence>
<evidence type="ECO:0000256" key="5">
    <source>
        <dbReference type="SAM" id="Phobius"/>
    </source>
</evidence>
<proteinExistence type="predicted"/>
<organism evidence="7 8">
    <name type="scientific">Leifsonella bigeumensis</name>
    <dbReference type="NCBI Taxonomy" id="433643"/>
    <lineage>
        <taxon>Bacteria</taxon>
        <taxon>Bacillati</taxon>
        <taxon>Actinomycetota</taxon>
        <taxon>Actinomycetes</taxon>
        <taxon>Micrococcales</taxon>
        <taxon>Microbacteriaceae</taxon>
        <taxon>Leifsonella</taxon>
    </lineage>
</organism>
<feature type="transmembrane region" description="Helical" evidence="5">
    <location>
        <begin position="268"/>
        <end position="289"/>
    </location>
</feature>
<accession>A0ABP7FRY1</accession>
<dbReference type="InterPro" id="IPR029020">
    <property type="entry name" value="Ammonium/urea_transptr"/>
</dbReference>
<dbReference type="Gene3D" id="1.10.3430.10">
    <property type="entry name" value="Ammonium transporter AmtB like domains"/>
    <property type="match status" value="1"/>
</dbReference>
<feature type="domain" description="Ammonium transporter AmtB-like" evidence="6">
    <location>
        <begin position="75"/>
        <end position="324"/>
    </location>
</feature>
<sequence>MADPILVLACAVVTLTGVPGILLYSGGTWRRLWPELAMLAGLWAVVGVVSSLTGLFLPGFAVLVAATGILMGAGVAAALAERIARHGIRMLLLAGFALLVFLPPAVAVFGGSGTWLYRDLGALDFAGALPIAVGTGSFSMLLALIRGERSDTERILALRGAMLFAVAGLAVAVGFELRVDALTPAIALNMLMTPAVAILAAAGIERVKRGRNTREGLAAGTLAGTAAALAACAYLETVTALMLGLVVGAVAEVAHRGASAAWRIATPLLIGGVTGLLYLGIFGLGPGFVYSGQPALLGQQALVVAAALGWSWLVSAAMLLPLRRMLRREAASVSRPRRRA</sequence>
<comment type="caution">
    <text evidence="7">The sequence shown here is derived from an EMBL/GenBank/DDBJ whole genome shotgun (WGS) entry which is preliminary data.</text>
</comment>